<gene>
    <name evidence="2" type="ORF">SAMN05216553_12127</name>
</gene>
<proteinExistence type="predicted"/>
<dbReference type="InterPro" id="IPR041578">
    <property type="entry name" value="PIN_8"/>
</dbReference>
<name>A0A1G8C5J7_9PSEU</name>
<sequence>MGRDEIARVLAEGLIVPDANVLLNLYRYTADSRANLVSVLEKVSAQLWVPHQVLVEFWRNRESVMRDPGDSEKTIDELEEHSRKAVNALQAWSNRVSLPMEVAKKLVGHIEDGFAQVAEEMQAHSVMVTADFSRDTSDDMVLKSLEPILKGRVGPAMEESLYKKAVTEGLRRVAAEEPPGYKDKKKEGDRAAGDYLVWEQILLEGENRQKSVVLITADTKEDWWRMEGGERRGPRIELVQEMYRRTGQRFLMLRPAQLLQYGQDFFSVSTSDEVVRDVESVDIAVSRASEIPPGGGWTVEGLGLLLVRLNSEAMVQADVLRVAVKQSGFVSREQVYEIAGYSPERSLRGFTRPINRLSQFVKSMDMAEVDAVDVLWAVYNEDSPEIGWAAGFRVHREVLPLLKLVPSSLLECDYITNVESANEGSDEKEGER</sequence>
<dbReference type="STRING" id="200378.SAMN05216553_12127"/>
<dbReference type="Proteomes" id="UP000199623">
    <property type="component" value="Unassembled WGS sequence"/>
</dbReference>
<organism evidence="2 3">
    <name type="scientific">Lentzea fradiae</name>
    <dbReference type="NCBI Taxonomy" id="200378"/>
    <lineage>
        <taxon>Bacteria</taxon>
        <taxon>Bacillati</taxon>
        <taxon>Actinomycetota</taxon>
        <taxon>Actinomycetes</taxon>
        <taxon>Pseudonocardiales</taxon>
        <taxon>Pseudonocardiaceae</taxon>
        <taxon>Lentzea</taxon>
    </lineage>
</organism>
<reference evidence="3" key="1">
    <citation type="submission" date="2016-10" db="EMBL/GenBank/DDBJ databases">
        <authorList>
            <person name="Varghese N."/>
            <person name="Submissions S."/>
        </authorList>
    </citation>
    <scope>NUCLEOTIDE SEQUENCE [LARGE SCALE GENOMIC DNA]</scope>
    <source>
        <strain evidence="3">CGMCC 4.3506</strain>
    </source>
</reference>
<dbReference type="EMBL" id="FNCC01000021">
    <property type="protein sequence ID" value="SDH40806.1"/>
    <property type="molecule type" value="Genomic_DNA"/>
</dbReference>
<keyword evidence="3" id="KW-1185">Reference proteome</keyword>
<evidence type="ECO:0000313" key="2">
    <source>
        <dbReference type="EMBL" id="SDH40806.1"/>
    </source>
</evidence>
<dbReference type="Pfam" id="PF18476">
    <property type="entry name" value="PIN_8"/>
    <property type="match status" value="1"/>
</dbReference>
<evidence type="ECO:0000313" key="3">
    <source>
        <dbReference type="Proteomes" id="UP000199623"/>
    </source>
</evidence>
<feature type="domain" description="PIN like" evidence="1">
    <location>
        <begin position="14"/>
        <end position="238"/>
    </location>
</feature>
<dbReference type="AlphaFoldDB" id="A0A1G8C5J7"/>
<evidence type="ECO:0000259" key="1">
    <source>
        <dbReference type="Pfam" id="PF18476"/>
    </source>
</evidence>
<accession>A0A1G8C5J7</accession>
<protein>
    <recommendedName>
        <fullName evidence="1">PIN like domain-containing protein</fullName>
    </recommendedName>
</protein>